<evidence type="ECO:0000313" key="3">
    <source>
        <dbReference type="Proteomes" id="UP000298310"/>
    </source>
</evidence>
<organism evidence="2 3">
    <name type="scientific">Streptomyces phage ZL12</name>
    <dbReference type="NCBI Taxonomy" id="2570911"/>
    <lineage>
        <taxon>Viruses</taxon>
        <taxon>Duplodnaviria</taxon>
        <taxon>Heunggongvirae</taxon>
        <taxon>Uroviricota</taxon>
        <taxon>Caudoviricetes</taxon>
        <taxon>Fuzanglongvirus</taxon>
        <taxon>Fuzanglongvirus ZL12</taxon>
    </lineage>
</organism>
<sequence length="129" mass="13748">MSTLTELRAAGCRTWKLTHQNIGTIDDAVDKDGIYAKGYWESIDGKTTVTGLRIGTGEARIVAKFGTWIVRHPNGQWAVHTPDCARCDDSGIDPEDSDPGSGPSDHSMGEPPALEPCRNCGPGAEAPRG</sequence>
<dbReference type="EMBL" id="GQ919031">
    <property type="protein sequence ID" value="ACX71084.1"/>
    <property type="molecule type" value="Genomic_DNA"/>
</dbReference>
<feature type="region of interest" description="Disordered" evidence="1">
    <location>
        <begin position="86"/>
        <end position="129"/>
    </location>
</feature>
<reference evidence="2 3" key="1">
    <citation type="journal article" date="2010" name="J. Bacteriol.">
        <title>Characterization of the replication, transfer, and plasmid/lytic phage cycle of the Streptomyces plasmid-phage pZL12.</title>
        <authorList>
            <person name="Zhong L."/>
            <person name="Cheng Q."/>
            <person name="Tian X."/>
            <person name="Zhao L."/>
            <person name="Qin Z."/>
        </authorList>
    </citation>
    <scope>NUCLEOTIDE SEQUENCE [LARGE SCALE GENOMIC DNA]</scope>
</reference>
<keyword evidence="3" id="KW-1185">Reference proteome</keyword>
<protein>
    <submittedName>
        <fullName evidence="2">RNA polymerase sigma-H factor</fullName>
    </submittedName>
</protein>
<proteinExistence type="predicted"/>
<dbReference type="Proteomes" id="UP000298310">
    <property type="component" value="Segment"/>
</dbReference>
<name>D0UWB2_9CAUD</name>
<evidence type="ECO:0000256" key="1">
    <source>
        <dbReference type="SAM" id="MobiDB-lite"/>
    </source>
</evidence>
<accession>D0UWB2</accession>
<evidence type="ECO:0000313" key="2">
    <source>
        <dbReference type="EMBL" id="ACX71084.1"/>
    </source>
</evidence>
<dbReference type="KEGG" id="vg:80142623"/>
<gene>
    <name evidence="2" type="ORF">pZL12.7c</name>
</gene>